<feature type="transmembrane region" description="Helical" evidence="1">
    <location>
        <begin position="7"/>
        <end position="29"/>
    </location>
</feature>
<evidence type="ECO:0000256" key="1">
    <source>
        <dbReference type="SAM" id="Phobius"/>
    </source>
</evidence>
<dbReference type="RefSeq" id="WP_311592949.1">
    <property type="nucleotide sequence ID" value="NZ_JAVRHV010000002.1"/>
</dbReference>
<keyword evidence="1" id="KW-0472">Membrane</keyword>
<keyword evidence="3" id="KW-1185">Reference proteome</keyword>
<feature type="transmembrane region" description="Helical" evidence="1">
    <location>
        <begin position="74"/>
        <end position="95"/>
    </location>
</feature>
<gene>
    <name evidence="2" type="ORF">RM519_06985</name>
</gene>
<feature type="transmembrane region" description="Helical" evidence="1">
    <location>
        <begin position="41"/>
        <end position="62"/>
    </location>
</feature>
<name>A0ABU2Y462_9FLAO</name>
<feature type="transmembrane region" description="Helical" evidence="1">
    <location>
        <begin position="115"/>
        <end position="140"/>
    </location>
</feature>
<keyword evidence="1" id="KW-1133">Transmembrane helix</keyword>
<keyword evidence="1" id="KW-0812">Transmembrane</keyword>
<protein>
    <submittedName>
        <fullName evidence="2">Uncharacterized protein</fullName>
    </submittedName>
</protein>
<dbReference type="EMBL" id="JAVRHV010000002">
    <property type="protein sequence ID" value="MDT0552983.1"/>
    <property type="molecule type" value="Genomic_DNA"/>
</dbReference>
<accession>A0ABU2Y462</accession>
<comment type="caution">
    <text evidence="2">The sequence shown here is derived from an EMBL/GenBank/DDBJ whole genome shotgun (WGS) entry which is preliminary data.</text>
</comment>
<sequence>MTNRNATLIVLVAITLTIGVLLFLGTPILSKSLFEGITIPAGTLITWLGLIGLPLSIFIGVVEFRKPSNKWFRFLSILIKTILVLAILWVPISYLLSGSFSFNYSNTDSFQGGHIAMKIFWILSYGIAIGSLSILILYWISLLVKKIKK</sequence>
<proteinExistence type="predicted"/>
<dbReference type="Proteomes" id="UP001252186">
    <property type="component" value="Unassembled WGS sequence"/>
</dbReference>
<evidence type="ECO:0000313" key="2">
    <source>
        <dbReference type="EMBL" id="MDT0552983.1"/>
    </source>
</evidence>
<organism evidence="2 3">
    <name type="scientific">Urechidicola vernalis</name>
    <dbReference type="NCBI Taxonomy" id="3075600"/>
    <lineage>
        <taxon>Bacteria</taxon>
        <taxon>Pseudomonadati</taxon>
        <taxon>Bacteroidota</taxon>
        <taxon>Flavobacteriia</taxon>
        <taxon>Flavobacteriales</taxon>
        <taxon>Flavobacteriaceae</taxon>
        <taxon>Urechidicola</taxon>
    </lineage>
</organism>
<reference evidence="2 3" key="1">
    <citation type="submission" date="2023-09" db="EMBL/GenBank/DDBJ databases">
        <authorList>
            <person name="Rey-Velasco X."/>
        </authorList>
    </citation>
    <scope>NUCLEOTIDE SEQUENCE [LARGE SCALE GENOMIC DNA]</scope>
    <source>
        <strain evidence="2 3">P050</strain>
    </source>
</reference>
<evidence type="ECO:0000313" key="3">
    <source>
        <dbReference type="Proteomes" id="UP001252186"/>
    </source>
</evidence>